<feature type="binding site" evidence="13">
    <location>
        <begin position="30"/>
        <end position="37"/>
    </location>
    <ligand>
        <name>ATP</name>
        <dbReference type="ChEBI" id="CHEBI:30616"/>
    </ligand>
</feature>
<accession>A0A1T4YEM8</accession>
<dbReference type="SUPFAM" id="SSF52540">
    <property type="entry name" value="P-loop containing nucleoside triphosphate hydrolases"/>
    <property type="match status" value="1"/>
</dbReference>
<keyword evidence="6 13" id="KW-0547">Nucleotide-binding</keyword>
<dbReference type="InterPro" id="IPR027417">
    <property type="entry name" value="P-loop_NTPase"/>
</dbReference>
<gene>
    <name evidence="13" type="primary">recF</name>
    <name evidence="17" type="ORF">SAMN06295879_2907</name>
</gene>
<protein>
    <recommendedName>
        <fullName evidence="3 13">DNA replication and repair protein RecF</fullName>
    </recommendedName>
</protein>
<dbReference type="PANTHER" id="PTHR32182">
    <property type="entry name" value="DNA REPLICATION AND REPAIR PROTEIN RECF"/>
    <property type="match status" value="1"/>
</dbReference>
<evidence type="ECO:0000313" key="18">
    <source>
        <dbReference type="Proteomes" id="UP000189735"/>
    </source>
</evidence>
<dbReference type="GO" id="GO:0005524">
    <property type="term" value="F:ATP binding"/>
    <property type="evidence" value="ECO:0007669"/>
    <property type="project" value="UniProtKB-UniRule"/>
</dbReference>
<keyword evidence="10 13" id="KW-0234">DNA repair</keyword>
<evidence type="ECO:0000256" key="12">
    <source>
        <dbReference type="ARBA" id="ARBA00025401"/>
    </source>
</evidence>
<evidence type="ECO:0000259" key="16">
    <source>
        <dbReference type="Pfam" id="PF02463"/>
    </source>
</evidence>
<dbReference type="GO" id="GO:0006260">
    <property type="term" value="P:DNA replication"/>
    <property type="evidence" value="ECO:0007669"/>
    <property type="project" value="UniProtKB-UniRule"/>
</dbReference>
<dbReference type="PANTHER" id="PTHR32182:SF0">
    <property type="entry name" value="DNA REPLICATION AND REPAIR PROTEIN RECF"/>
    <property type="match status" value="1"/>
</dbReference>
<evidence type="ECO:0000313" key="17">
    <source>
        <dbReference type="EMBL" id="SKB00008.1"/>
    </source>
</evidence>
<dbReference type="HAMAP" id="MF_00365">
    <property type="entry name" value="RecF"/>
    <property type="match status" value="1"/>
</dbReference>
<dbReference type="InterPro" id="IPR018078">
    <property type="entry name" value="DNA-binding_RecF_CS"/>
</dbReference>
<organism evidence="17 18">
    <name type="scientific">Agreia bicolorata</name>
    <dbReference type="NCBI Taxonomy" id="110935"/>
    <lineage>
        <taxon>Bacteria</taxon>
        <taxon>Bacillati</taxon>
        <taxon>Actinomycetota</taxon>
        <taxon>Actinomycetes</taxon>
        <taxon>Micrococcales</taxon>
        <taxon>Microbacteriaceae</taxon>
        <taxon>Agreia</taxon>
    </lineage>
</organism>
<keyword evidence="4 13" id="KW-0963">Cytoplasm</keyword>
<evidence type="ECO:0000256" key="7">
    <source>
        <dbReference type="ARBA" id="ARBA00022763"/>
    </source>
</evidence>
<evidence type="ECO:0000256" key="4">
    <source>
        <dbReference type="ARBA" id="ARBA00022490"/>
    </source>
</evidence>
<evidence type="ECO:0000256" key="10">
    <source>
        <dbReference type="ARBA" id="ARBA00023204"/>
    </source>
</evidence>
<dbReference type="Gene3D" id="3.40.50.300">
    <property type="entry name" value="P-loop containing nucleotide triphosphate hydrolases"/>
    <property type="match status" value="1"/>
</dbReference>
<comment type="similarity">
    <text evidence="2 13 14">Belongs to the RecF family.</text>
</comment>
<dbReference type="Pfam" id="PF02463">
    <property type="entry name" value="SMC_N"/>
    <property type="match status" value="1"/>
</dbReference>
<dbReference type="GO" id="GO:0006302">
    <property type="term" value="P:double-strand break repair"/>
    <property type="evidence" value="ECO:0007669"/>
    <property type="project" value="TreeGrafter"/>
</dbReference>
<keyword evidence="7 13" id="KW-0227">DNA damage</keyword>
<sequence length="413" mass="45401">MLVRHLSLVDFRNYATAEVDLEPGPNLFVGSNGQGKTNLVESLGYLSSLGSHRVSVDHAMIRAGQNAAIVRARLEHEARELLVEVQINRSSANRAQVNRSVIKPRELPRYFSSVLFAPEDLALIRGEPSGRRRFLDQLLVARTPRLAGVQSDYERVLKQRNTLLKSARAQGLRGANLSTLDIWDERLVELGSELIAERVALVGRLHPLVVDAYRSIAGRDHRPALANRLSVLAAHPDADEQTDDGFAVPEGTTKDALTRETIGELFREGLARVRRQELDRGLTLIGPHRDDLVFELNGLPAKGYASHGESWSYALSLKLSAAALLRVESPTGDPVVILDDVFAELDEARRKRLAIAVADYEQVLITAAVYDDVPESLTPHTVRISAGTIVDPSVPFPEPEPASFPEPIEGQTP</sequence>
<dbReference type="Gene3D" id="1.20.1050.90">
    <property type="entry name" value="RecF/RecN/SMC, N-terminal domain"/>
    <property type="match status" value="1"/>
</dbReference>
<dbReference type="PROSITE" id="PS00618">
    <property type="entry name" value="RECF_2"/>
    <property type="match status" value="1"/>
</dbReference>
<evidence type="ECO:0000256" key="11">
    <source>
        <dbReference type="ARBA" id="ARBA00023236"/>
    </source>
</evidence>
<evidence type="ECO:0000256" key="2">
    <source>
        <dbReference type="ARBA" id="ARBA00008016"/>
    </source>
</evidence>
<name>A0A1T4YEM8_9MICO</name>
<dbReference type="GO" id="GO:0005737">
    <property type="term" value="C:cytoplasm"/>
    <property type="evidence" value="ECO:0007669"/>
    <property type="project" value="UniProtKB-SubCell"/>
</dbReference>
<comment type="function">
    <text evidence="12 13 14">The RecF protein is involved in DNA metabolism; it is required for DNA replication and normal SOS inducibility. RecF binds preferentially to single-stranded, linear DNA. It also seems to bind ATP.</text>
</comment>
<dbReference type="InterPro" id="IPR003395">
    <property type="entry name" value="RecF/RecN/SMC_N"/>
</dbReference>
<feature type="compositionally biased region" description="Pro residues" evidence="15">
    <location>
        <begin position="394"/>
        <end position="404"/>
    </location>
</feature>
<dbReference type="InterPro" id="IPR042174">
    <property type="entry name" value="RecF_2"/>
</dbReference>
<dbReference type="PROSITE" id="PS00617">
    <property type="entry name" value="RECF_1"/>
    <property type="match status" value="1"/>
</dbReference>
<evidence type="ECO:0000256" key="6">
    <source>
        <dbReference type="ARBA" id="ARBA00022741"/>
    </source>
</evidence>
<evidence type="ECO:0000256" key="9">
    <source>
        <dbReference type="ARBA" id="ARBA00023125"/>
    </source>
</evidence>
<comment type="subcellular location">
    <subcellularLocation>
        <location evidence="1 13 14">Cytoplasm</location>
    </subcellularLocation>
</comment>
<dbReference type="NCBIfam" id="TIGR00611">
    <property type="entry name" value="recf"/>
    <property type="match status" value="1"/>
</dbReference>
<reference evidence="18" key="1">
    <citation type="submission" date="2017-02" db="EMBL/GenBank/DDBJ databases">
        <authorList>
            <person name="Varghese N."/>
            <person name="Submissions S."/>
        </authorList>
    </citation>
    <scope>NUCLEOTIDE SEQUENCE [LARGE SCALE GENOMIC DNA]</scope>
    <source>
        <strain evidence="18">VKM Ac-2052</strain>
    </source>
</reference>
<dbReference type="InterPro" id="IPR001238">
    <property type="entry name" value="DNA-binding_RecF"/>
</dbReference>
<keyword evidence="8 13" id="KW-0067">ATP-binding</keyword>
<dbReference type="GO" id="GO:0003697">
    <property type="term" value="F:single-stranded DNA binding"/>
    <property type="evidence" value="ECO:0007669"/>
    <property type="project" value="UniProtKB-UniRule"/>
</dbReference>
<evidence type="ECO:0000256" key="13">
    <source>
        <dbReference type="HAMAP-Rule" id="MF_00365"/>
    </source>
</evidence>
<proteinExistence type="inferred from homology"/>
<dbReference type="RefSeq" id="WP_078715001.1">
    <property type="nucleotide sequence ID" value="NZ_FUYG01000008.1"/>
</dbReference>
<feature type="region of interest" description="Disordered" evidence="15">
    <location>
        <begin position="392"/>
        <end position="413"/>
    </location>
</feature>
<dbReference type="EMBL" id="FUYG01000008">
    <property type="protein sequence ID" value="SKB00008.1"/>
    <property type="molecule type" value="Genomic_DNA"/>
</dbReference>
<dbReference type="Proteomes" id="UP000189735">
    <property type="component" value="Unassembled WGS sequence"/>
</dbReference>
<keyword evidence="11 13" id="KW-0742">SOS response</keyword>
<dbReference type="GO" id="GO:0000731">
    <property type="term" value="P:DNA synthesis involved in DNA repair"/>
    <property type="evidence" value="ECO:0007669"/>
    <property type="project" value="TreeGrafter"/>
</dbReference>
<feature type="domain" description="RecF/RecN/SMC N-terminal" evidence="16">
    <location>
        <begin position="3"/>
        <end position="367"/>
    </location>
</feature>
<evidence type="ECO:0000256" key="3">
    <source>
        <dbReference type="ARBA" id="ARBA00020170"/>
    </source>
</evidence>
<keyword evidence="9 13" id="KW-0238">DNA-binding</keyword>
<evidence type="ECO:0000256" key="8">
    <source>
        <dbReference type="ARBA" id="ARBA00022840"/>
    </source>
</evidence>
<evidence type="ECO:0000256" key="15">
    <source>
        <dbReference type="SAM" id="MobiDB-lite"/>
    </source>
</evidence>
<evidence type="ECO:0000256" key="1">
    <source>
        <dbReference type="ARBA" id="ARBA00004496"/>
    </source>
</evidence>
<keyword evidence="5 13" id="KW-0235">DNA replication</keyword>
<dbReference type="AlphaFoldDB" id="A0A1T4YEM8"/>
<evidence type="ECO:0000256" key="5">
    <source>
        <dbReference type="ARBA" id="ARBA00022705"/>
    </source>
</evidence>
<evidence type="ECO:0000256" key="14">
    <source>
        <dbReference type="RuleBase" id="RU000578"/>
    </source>
</evidence>
<dbReference type="GO" id="GO:0009432">
    <property type="term" value="P:SOS response"/>
    <property type="evidence" value="ECO:0007669"/>
    <property type="project" value="UniProtKB-UniRule"/>
</dbReference>